<proteinExistence type="predicted"/>
<evidence type="ECO:0008006" key="3">
    <source>
        <dbReference type="Google" id="ProtNLM"/>
    </source>
</evidence>
<dbReference type="EMBL" id="QGGO01000040">
    <property type="protein sequence ID" value="PWK16962.1"/>
    <property type="molecule type" value="Genomic_DNA"/>
</dbReference>
<dbReference type="RefSeq" id="WP_109745266.1">
    <property type="nucleotide sequence ID" value="NZ_QGGO01000040.1"/>
</dbReference>
<dbReference type="Proteomes" id="UP000245489">
    <property type="component" value="Unassembled WGS sequence"/>
</dbReference>
<keyword evidence="2" id="KW-1185">Reference proteome</keyword>
<organism evidence="1 2">
    <name type="scientific">Arcicella aurantiaca</name>
    <dbReference type="NCBI Taxonomy" id="591202"/>
    <lineage>
        <taxon>Bacteria</taxon>
        <taxon>Pseudomonadati</taxon>
        <taxon>Bacteroidota</taxon>
        <taxon>Cytophagia</taxon>
        <taxon>Cytophagales</taxon>
        <taxon>Flectobacillaceae</taxon>
        <taxon>Arcicella</taxon>
    </lineage>
</organism>
<dbReference type="AlphaFoldDB" id="A0A316DHG3"/>
<comment type="caution">
    <text evidence="1">The sequence shown here is derived from an EMBL/GenBank/DDBJ whole genome shotgun (WGS) entry which is preliminary data.</text>
</comment>
<evidence type="ECO:0000313" key="1">
    <source>
        <dbReference type="EMBL" id="PWK16962.1"/>
    </source>
</evidence>
<evidence type="ECO:0000313" key="2">
    <source>
        <dbReference type="Proteomes" id="UP000245489"/>
    </source>
</evidence>
<accession>A0A316DHG3</accession>
<reference evidence="1 2" key="1">
    <citation type="submission" date="2018-05" db="EMBL/GenBank/DDBJ databases">
        <title>Genomic Encyclopedia of Archaeal and Bacterial Type Strains, Phase II (KMG-II): from individual species to whole genera.</title>
        <authorList>
            <person name="Goeker M."/>
        </authorList>
    </citation>
    <scope>NUCLEOTIDE SEQUENCE [LARGE SCALE GENOMIC DNA]</scope>
    <source>
        <strain evidence="1 2">DSM 22214</strain>
    </source>
</reference>
<sequence>MLLNLTNHPSSQWSAKQYNHAIELYKEVIDLPFPQISPTLDSAGLNLFVDEYEHKVRQINPLVVHIMGEMTFSFRLVQRLKAIGILCIASTTERITEQIGDTKTSRFEFIQFRAY</sequence>
<dbReference type="OrthoDB" id="1452810at2"/>
<gene>
    <name evidence="1" type="ORF">LV89_04620</name>
</gene>
<name>A0A316DHG3_9BACT</name>
<protein>
    <recommendedName>
        <fullName evidence="3">CRISPR-associated protein</fullName>
    </recommendedName>
</protein>